<dbReference type="AlphaFoldDB" id="A0A7U7GDM0"/>
<keyword evidence="2" id="KW-0456">Lyase</keyword>
<keyword evidence="1" id="KW-0479">Metal-binding</keyword>
<comment type="caution">
    <text evidence="4">The sequence shown here is derived from an EMBL/GenBank/DDBJ whole genome shotgun (WGS) entry which is preliminary data.</text>
</comment>
<sequence>MAGSPARSDAAGSRLSLIPLLFATMNSKDDLVRHYHWLRQYGLNDSHSGNASVRDSDSLWITPTGCCADTLSSGDLVECRLDGFIGKGASMDARLHLAIYQSNPEICAVLHSHGPYSVAMTMDNEEFLPADFEGQLYFSRVPVLTIPYDQYEARSPRMVAEILADYPIAVVRGHGVYACANSLNLAYKWTCSLELSAKTAFIAQQAGKI</sequence>
<protein>
    <submittedName>
        <fullName evidence="4">Ribulose-5-phosphate 4-epimerase and related epimerase and aldolase</fullName>
    </submittedName>
</protein>
<dbReference type="InterPro" id="IPR001303">
    <property type="entry name" value="Aldolase_II/adducin_N"/>
</dbReference>
<organism evidence="4 5">
    <name type="scientific">Candidatus Contendobacter odensis Run_B_J11</name>
    <dbReference type="NCBI Taxonomy" id="1400861"/>
    <lineage>
        <taxon>Bacteria</taxon>
        <taxon>Pseudomonadati</taxon>
        <taxon>Pseudomonadota</taxon>
        <taxon>Gammaproteobacteria</taxon>
        <taxon>Candidatus Competibacteraceae</taxon>
        <taxon>Candidatus Contendibacter</taxon>
    </lineage>
</organism>
<dbReference type="Pfam" id="PF00596">
    <property type="entry name" value="Aldolase_II"/>
    <property type="match status" value="1"/>
</dbReference>
<feature type="domain" description="Class II aldolase/adducin N-terminal" evidence="3">
    <location>
        <begin position="29"/>
        <end position="201"/>
    </location>
</feature>
<name>A0A7U7GDM0_9GAMM</name>
<dbReference type="InterPro" id="IPR036409">
    <property type="entry name" value="Aldolase_II/adducin_N_sf"/>
</dbReference>
<dbReference type="PANTHER" id="PTHR22789">
    <property type="entry name" value="FUCULOSE PHOSPHATE ALDOLASE"/>
    <property type="match status" value="1"/>
</dbReference>
<evidence type="ECO:0000259" key="3">
    <source>
        <dbReference type="SMART" id="SM01007"/>
    </source>
</evidence>
<reference evidence="4 5" key="1">
    <citation type="journal article" date="2014" name="ISME J.">
        <title>Candidatus Competibacter-lineage genomes retrieved from metagenomes reveal functional metabolic diversity.</title>
        <authorList>
            <person name="McIlroy S.J."/>
            <person name="Albertsen M."/>
            <person name="Andresen E.K."/>
            <person name="Saunders A.M."/>
            <person name="Kristiansen R."/>
            <person name="Stokholm-Bjerregaard M."/>
            <person name="Nielsen K.L."/>
            <person name="Nielsen P.H."/>
        </authorList>
    </citation>
    <scope>NUCLEOTIDE SEQUENCE [LARGE SCALE GENOMIC DNA]</scope>
    <source>
        <strain evidence="4 5">Run_B_J11</strain>
    </source>
</reference>
<dbReference type="GO" id="GO:0016832">
    <property type="term" value="F:aldehyde-lyase activity"/>
    <property type="evidence" value="ECO:0007669"/>
    <property type="project" value="TreeGrafter"/>
</dbReference>
<keyword evidence="5" id="KW-1185">Reference proteome</keyword>
<evidence type="ECO:0000256" key="1">
    <source>
        <dbReference type="ARBA" id="ARBA00022723"/>
    </source>
</evidence>
<dbReference type="PANTHER" id="PTHR22789:SF0">
    <property type="entry name" value="3-OXO-TETRONATE 4-PHOSPHATE DECARBOXYLASE-RELATED"/>
    <property type="match status" value="1"/>
</dbReference>
<gene>
    <name evidence="4" type="ORF">BN874_30016</name>
</gene>
<dbReference type="GO" id="GO:0046872">
    <property type="term" value="F:metal ion binding"/>
    <property type="evidence" value="ECO:0007669"/>
    <property type="project" value="UniProtKB-KW"/>
</dbReference>
<accession>A0A7U7GDM0</accession>
<dbReference type="SUPFAM" id="SSF53639">
    <property type="entry name" value="AraD/HMP-PK domain-like"/>
    <property type="match status" value="1"/>
</dbReference>
<dbReference type="GO" id="GO:0005829">
    <property type="term" value="C:cytosol"/>
    <property type="evidence" value="ECO:0007669"/>
    <property type="project" value="TreeGrafter"/>
</dbReference>
<dbReference type="GO" id="GO:0019323">
    <property type="term" value="P:pentose catabolic process"/>
    <property type="evidence" value="ECO:0007669"/>
    <property type="project" value="TreeGrafter"/>
</dbReference>
<proteinExistence type="predicted"/>
<dbReference type="InterPro" id="IPR050197">
    <property type="entry name" value="Aldolase_class_II_sugar_metab"/>
</dbReference>
<evidence type="ECO:0000313" key="4">
    <source>
        <dbReference type="EMBL" id="CDH45884.1"/>
    </source>
</evidence>
<evidence type="ECO:0000256" key="2">
    <source>
        <dbReference type="ARBA" id="ARBA00023239"/>
    </source>
</evidence>
<dbReference type="SMART" id="SM01007">
    <property type="entry name" value="Aldolase_II"/>
    <property type="match status" value="1"/>
</dbReference>
<dbReference type="Proteomes" id="UP000019184">
    <property type="component" value="Unassembled WGS sequence"/>
</dbReference>
<evidence type="ECO:0000313" key="5">
    <source>
        <dbReference type="Proteomes" id="UP000019184"/>
    </source>
</evidence>
<dbReference type="Gene3D" id="3.40.225.10">
    <property type="entry name" value="Class II aldolase/adducin N-terminal domain"/>
    <property type="match status" value="1"/>
</dbReference>
<dbReference type="EMBL" id="CBTK010000223">
    <property type="protein sequence ID" value="CDH45884.1"/>
    <property type="molecule type" value="Genomic_DNA"/>
</dbReference>